<dbReference type="InterPro" id="IPR019786">
    <property type="entry name" value="Zinc_finger_PHD-type_CS"/>
</dbReference>
<dbReference type="InterPro" id="IPR053051">
    <property type="entry name" value="HDAC_complex_subunit"/>
</dbReference>
<dbReference type="InterPro" id="IPR001965">
    <property type="entry name" value="Znf_PHD"/>
</dbReference>
<dbReference type="Proteomes" id="UP000780801">
    <property type="component" value="Unassembled WGS sequence"/>
</dbReference>
<feature type="compositionally biased region" description="Polar residues" evidence="4">
    <location>
        <begin position="280"/>
        <end position="291"/>
    </location>
</feature>
<gene>
    <name evidence="6" type="ORF">BGW38_002718</name>
</gene>
<evidence type="ECO:0000256" key="3">
    <source>
        <dbReference type="ARBA" id="ARBA00022833"/>
    </source>
</evidence>
<feature type="compositionally biased region" description="Basic and acidic residues" evidence="4">
    <location>
        <begin position="609"/>
        <end position="621"/>
    </location>
</feature>
<feature type="compositionally biased region" description="Polar residues" evidence="4">
    <location>
        <begin position="303"/>
        <end position="312"/>
    </location>
</feature>
<feature type="compositionally biased region" description="Acidic residues" evidence="4">
    <location>
        <begin position="193"/>
        <end position="207"/>
    </location>
</feature>
<reference evidence="6" key="1">
    <citation type="journal article" date="2020" name="Fungal Divers.">
        <title>Resolving the Mortierellaceae phylogeny through synthesis of multi-gene phylogenetics and phylogenomics.</title>
        <authorList>
            <person name="Vandepol N."/>
            <person name="Liber J."/>
            <person name="Desiro A."/>
            <person name="Na H."/>
            <person name="Kennedy M."/>
            <person name="Barry K."/>
            <person name="Grigoriev I.V."/>
            <person name="Miller A.N."/>
            <person name="O'Donnell K."/>
            <person name="Stajich J.E."/>
            <person name="Bonito G."/>
        </authorList>
    </citation>
    <scope>NUCLEOTIDE SEQUENCE</scope>
    <source>
        <strain evidence="6">KOD1015</strain>
    </source>
</reference>
<protein>
    <recommendedName>
        <fullName evidence="5">Zinc finger PHD-type domain-containing protein</fullName>
    </recommendedName>
</protein>
<feature type="compositionally biased region" description="Basic residues" evidence="4">
    <location>
        <begin position="8"/>
        <end position="19"/>
    </location>
</feature>
<keyword evidence="1" id="KW-0479">Metal-binding</keyword>
<feature type="compositionally biased region" description="Low complexity" evidence="4">
    <location>
        <begin position="223"/>
        <end position="240"/>
    </location>
</feature>
<sequence>RGIPSSPRRSHRGGPTKGKRREDEDDDGGLTRCVCNQQHHEGVMIQCETCKVWQHCPCVGLGDGEVTPDKYYCDSCRPQNHPYRVQNGVLVTNTKKPAQSPTASVPKAKTSKKRSTMNLKETSASSDSSQKQAHVQTQQRWSESESHEAKDSITTRASKRRRKAESTPETEDGEDFGGDEGDHQNGTSRGGDSSDDAGEENNDDDADRDSTHSTTVAEKEQANSSHSTNNSKSISVNSNKKTSKYKKAASKSSAVGTRSSSPDANGPTATTKPDRKSNKSDPASPNGTTNGKKGRAIDEDSSNDVTQNTIVPSTKRRKINKSDTSIHHASSPSREDQEDIQIPTLVTSPSPSPSAKEPSPDRTDASSKLKKTGVNSRANKRNHNTESDREDQSEEPVAPTDANSQSHLLPNNTHHSGTSASRSASPSYGGTNADHSSALSAPSPSTNFKKSNRKGGYPKMNGSRHSTPQYEVDGTPQPTQQPALPPTVVRYPSAKMSLQDMTKRTKQLMDYIARKQVEMSERHRKMGIALATVESNSMTISANGEAEILAKSLNGMDMTRKDFDQNMVMALLSPPHSAHDQDPGHAYACEEFKKVLKNGIHMRSGSGQEVDKDAKDDRLEQPSRAVSRSASTCPSISTSRTTTNSESSPGNEPLTPPPQNGTGLDLTEMDESKEKSMSLSLSLPLSPTGAKERVVTSLDMMSKLTADLVRFQERFGDQI</sequence>
<feature type="region of interest" description="Disordered" evidence="4">
    <location>
        <begin position="1"/>
        <end position="30"/>
    </location>
</feature>
<dbReference type="GO" id="GO:0008270">
    <property type="term" value="F:zinc ion binding"/>
    <property type="evidence" value="ECO:0007669"/>
    <property type="project" value="UniProtKB-KW"/>
</dbReference>
<keyword evidence="3" id="KW-0862">Zinc</keyword>
<evidence type="ECO:0000256" key="1">
    <source>
        <dbReference type="ARBA" id="ARBA00022723"/>
    </source>
</evidence>
<feature type="compositionally biased region" description="Polar residues" evidence="4">
    <location>
        <begin position="624"/>
        <end position="634"/>
    </location>
</feature>
<keyword evidence="2" id="KW-0863">Zinc-finger</keyword>
<feature type="region of interest" description="Disordered" evidence="4">
    <location>
        <begin position="93"/>
        <end position="486"/>
    </location>
</feature>
<feature type="compositionally biased region" description="Low complexity" evidence="4">
    <location>
        <begin position="635"/>
        <end position="648"/>
    </location>
</feature>
<keyword evidence="7" id="KW-1185">Reference proteome</keyword>
<comment type="caution">
    <text evidence="6">The sequence shown here is derived from an EMBL/GenBank/DDBJ whole genome shotgun (WGS) entry which is preliminary data.</text>
</comment>
<feature type="region of interest" description="Disordered" evidence="4">
    <location>
        <begin position="603"/>
        <end position="685"/>
    </location>
</feature>
<dbReference type="InterPro" id="IPR013083">
    <property type="entry name" value="Znf_RING/FYVE/PHD"/>
</dbReference>
<feature type="compositionally biased region" description="Acidic residues" evidence="4">
    <location>
        <begin position="168"/>
        <end position="179"/>
    </location>
</feature>
<accession>A0A9P6FS70</accession>
<evidence type="ECO:0000256" key="2">
    <source>
        <dbReference type="ARBA" id="ARBA00022771"/>
    </source>
</evidence>
<evidence type="ECO:0000313" key="7">
    <source>
        <dbReference type="Proteomes" id="UP000780801"/>
    </source>
</evidence>
<feature type="non-terminal residue" evidence="6">
    <location>
        <position position="719"/>
    </location>
</feature>
<dbReference type="PROSITE" id="PS01359">
    <property type="entry name" value="ZF_PHD_1"/>
    <property type="match status" value="1"/>
</dbReference>
<evidence type="ECO:0000256" key="4">
    <source>
        <dbReference type="SAM" id="MobiDB-lite"/>
    </source>
</evidence>
<feature type="compositionally biased region" description="Polar residues" evidence="4">
    <location>
        <begin position="256"/>
        <end position="271"/>
    </location>
</feature>
<dbReference type="SMART" id="SM00249">
    <property type="entry name" value="PHD"/>
    <property type="match status" value="1"/>
</dbReference>
<feature type="compositionally biased region" description="Low complexity" evidence="4">
    <location>
        <begin position="416"/>
        <end position="430"/>
    </location>
</feature>
<dbReference type="EMBL" id="JAABOA010001976">
    <property type="protein sequence ID" value="KAF9580573.1"/>
    <property type="molecule type" value="Genomic_DNA"/>
</dbReference>
<dbReference type="PANTHER" id="PTHR47793">
    <property type="entry name" value="HISTONE DEACETYLASE COMPLEX SUBUNIT CTI6"/>
    <property type="match status" value="1"/>
</dbReference>
<feature type="compositionally biased region" description="Polar residues" evidence="4">
    <location>
        <begin position="401"/>
        <end position="415"/>
    </location>
</feature>
<dbReference type="Pfam" id="PF20826">
    <property type="entry name" value="PHD_5"/>
    <property type="match status" value="1"/>
</dbReference>
<feature type="compositionally biased region" description="Polar residues" evidence="4">
    <location>
        <begin position="116"/>
        <end position="141"/>
    </location>
</feature>
<dbReference type="AlphaFoldDB" id="A0A9P6FS70"/>
<dbReference type="PANTHER" id="PTHR47793:SF1">
    <property type="entry name" value="HISTONE DEACETYLASE COMPLEX SUBUNIT CTI6"/>
    <property type="match status" value="1"/>
</dbReference>
<feature type="domain" description="Zinc finger PHD-type" evidence="5">
    <location>
        <begin position="32"/>
        <end position="77"/>
    </location>
</feature>
<feature type="compositionally biased region" description="Basic and acidic residues" evidence="4">
    <location>
        <begin position="358"/>
        <end position="367"/>
    </location>
</feature>
<dbReference type="SUPFAM" id="SSF57903">
    <property type="entry name" value="FYVE/PHD zinc finger"/>
    <property type="match status" value="1"/>
</dbReference>
<dbReference type="Gene3D" id="3.30.40.10">
    <property type="entry name" value="Zinc/RING finger domain, C3HC4 (zinc finger)"/>
    <property type="match status" value="1"/>
</dbReference>
<dbReference type="OrthoDB" id="79252at2759"/>
<evidence type="ECO:0000313" key="6">
    <source>
        <dbReference type="EMBL" id="KAF9580573.1"/>
    </source>
</evidence>
<name>A0A9P6FS70_9FUNG</name>
<feature type="compositionally biased region" description="Basic and acidic residues" evidence="4">
    <location>
        <begin position="142"/>
        <end position="153"/>
    </location>
</feature>
<organism evidence="6 7">
    <name type="scientific">Lunasporangiospora selenospora</name>
    <dbReference type="NCBI Taxonomy" id="979761"/>
    <lineage>
        <taxon>Eukaryota</taxon>
        <taxon>Fungi</taxon>
        <taxon>Fungi incertae sedis</taxon>
        <taxon>Mucoromycota</taxon>
        <taxon>Mortierellomycotina</taxon>
        <taxon>Mortierellomycetes</taxon>
        <taxon>Mortierellales</taxon>
        <taxon>Mortierellaceae</taxon>
        <taxon>Lunasporangiospora</taxon>
    </lineage>
</organism>
<feature type="compositionally biased region" description="Polar residues" evidence="4">
    <location>
        <begin position="93"/>
        <end position="103"/>
    </location>
</feature>
<evidence type="ECO:0000259" key="5">
    <source>
        <dbReference type="SMART" id="SM00249"/>
    </source>
</evidence>
<feature type="compositionally biased region" description="Polar residues" evidence="4">
    <location>
        <begin position="433"/>
        <end position="449"/>
    </location>
</feature>
<proteinExistence type="predicted"/>
<dbReference type="InterPro" id="IPR011011">
    <property type="entry name" value="Znf_FYVE_PHD"/>
</dbReference>